<sequence>MIRNEMSSTISYEKEKREKLYQALFDVVIDFHFNRKEETILSLFNTCTNNISAFKMKSYLGLSAIELLIYQDAKCLGLFLFYIKWSQKKYDQDIKTLGSNLTFAYASRFGD</sequence>
<keyword evidence="2" id="KW-1185">Reference proteome</keyword>
<reference evidence="1 2" key="1">
    <citation type="submission" date="2018-12" db="EMBL/GenBank/DDBJ databases">
        <title>Flammeovirga pectinis sp. nov., isolated from the gut of the Korean scallop, Patinopecten yessoensis.</title>
        <authorList>
            <person name="Bae J.-W."/>
            <person name="Jeong Y.-S."/>
            <person name="Kang W."/>
        </authorList>
    </citation>
    <scope>NUCLEOTIDE SEQUENCE [LARGE SCALE GENOMIC DNA]</scope>
    <source>
        <strain evidence="1 2">L12M1</strain>
    </source>
</reference>
<protein>
    <submittedName>
        <fullName evidence="1">Uncharacterized protein</fullName>
    </submittedName>
</protein>
<dbReference type="AlphaFoldDB" id="A0A3S9P9W5"/>
<evidence type="ECO:0000313" key="2">
    <source>
        <dbReference type="Proteomes" id="UP000267268"/>
    </source>
</evidence>
<accession>A0A3S9P9W5</accession>
<dbReference type="RefSeq" id="WP_126619214.1">
    <property type="nucleotide sequence ID" value="NZ_CP034563.1"/>
</dbReference>
<dbReference type="KEGG" id="fll:EI427_22355"/>
<dbReference type="EMBL" id="CP034563">
    <property type="protein sequence ID" value="AZQ64967.1"/>
    <property type="molecule type" value="Genomic_DNA"/>
</dbReference>
<organism evidence="1 2">
    <name type="scientific">Flammeovirga pectinis</name>
    <dbReference type="NCBI Taxonomy" id="2494373"/>
    <lineage>
        <taxon>Bacteria</taxon>
        <taxon>Pseudomonadati</taxon>
        <taxon>Bacteroidota</taxon>
        <taxon>Cytophagia</taxon>
        <taxon>Cytophagales</taxon>
        <taxon>Flammeovirgaceae</taxon>
        <taxon>Flammeovirga</taxon>
    </lineage>
</organism>
<name>A0A3S9P9W5_9BACT</name>
<evidence type="ECO:0000313" key="1">
    <source>
        <dbReference type="EMBL" id="AZQ64967.1"/>
    </source>
</evidence>
<proteinExistence type="predicted"/>
<dbReference type="Proteomes" id="UP000267268">
    <property type="component" value="Chromosome 2"/>
</dbReference>
<gene>
    <name evidence="1" type="ORF">EI427_22355</name>
</gene>